<feature type="region of interest" description="Disordered" evidence="1">
    <location>
        <begin position="24"/>
        <end position="60"/>
    </location>
</feature>
<proteinExistence type="predicted"/>
<organism evidence="2 3">
    <name type="scientific">Leptolyngbya cf. ectocarpi LEGE 11479</name>
    <dbReference type="NCBI Taxonomy" id="1828722"/>
    <lineage>
        <taxon>Bacteria</taxon>
        <taxon>Bacillati</taxon>
        <taxon>Cyanobacteriota</taxon>
        <taxon>Cyanophyceae</taxon>
        <taxon>Leptolyngbyales</taxon>
        <taxon>Leptolyngbyaceae</taxon>
        <taxon>Leptolyngbya group</taxon>
        <taxon>Leptolyngbya</taxon>
    </lineage>
</organism>
<protein>
    <submittedName>
        <fullName evidence="2">Uncharacterized protein</fullName>
    </submittedName>
</protein>
<sequence>MKIWHWGWIGLMLMASACSQDQVENNLTQPAEPESATAEVVAEADDSEASCDPMDDQAPLQPTAETELPFERFDFRPTEVTATDTTLTFAGKRYQFTFCKRDRTWGIETLEAVPETEEDYAEYFEALGDPDYETITREERPYQARVRLDASWLASRSNPNDDDLEEVIFELIKPGEIVPISTVLYTNTDILDRELGASAGVPTLTRALATDEDIWWSVGFEQGEGASGIATVVQYQIATDKIVVWQPTELDNTQITDLAVTGTDDDRTLWLGTQYSGEGNPYLPAKGLVAYRPADETVQTYTVENSPLIGSIPTRLWAENETLWIATASGACEIEWATIADSDSWDCWQFTPMAKIPDNPTLYPSLLAETPIKQIPDISEPVELLWLADMDITTPESATRYEIAYAPGLTTQLDQGADYYVGPEDNPEDGYFWWPGQDWSWTGERFVRYWDQVAVNYVGGGPQGIGPSGGGNYVADWRTMRGEFELLDLTADTVGINYYSAWIDAADIVEPWVTVTPVTNAPLDAENPTDTVLTELKQAAKE</sequence>
<evidence type="ECO:0000256" key="1">
    <source>
        <dbReference type="SAM" id="MobiDB-lite"/>
    </source>
</evidence>
<evidence type="ECO:0000313" key="2">
    <source>
        <dbReference type="EMBL" id="MBE9067550.1"/>
    </source>
</evidence>
<dbReference type="Proteomes" id="UP000615026">
    <property type="component" value="Unassembled WGS sequence"/>
</dbReference>
<comment type="caution">
    <text evidence="2">The sequence shown here is derived from an EMBL/GenBank/DDBJ whole genome shotgun (WGS) entry which is preliminary data.</text>
</comment>
<dbReference type="EMBL" id="JADEXP010000102">
    <property type="protein sequence ID" value="MBE9067550.1"/>
    <property type="molecule type" value="Genomic_DNA"/>
</dbReference>
<dbReference type="AlphaFoldDB" id="A0A929F5E8"/>
<dbReference type="RefSeq" id="WP_193993513.1">
    <property type="nucleotide sequence ID" value="NZ_JADEXP010000102.1"/>
</dbReference>
<gene>
    <name evidence="2" type="ORF">IQ260_12860</name>
</gene>
<name>A0A929F5E8_LEPEC</name>
<accession>A0A929F5E8</accession>
<feature type="compositionally biased region" description="Acidic residues" evidence="1">
    <location>
        <begin position="42"/>
        <end position="55"/>
    </location>
</feature>
<keyword evidence="3" id="KW-1185">Reference proteome</keyword>
<feature type="compositionally biased region" description="Low complexity" evidence="1">
    <location>
        <begin position="30"/>
        <end position="41"/>
    </location>
</feature>
<dbReference type="PROSITE" id="PS51257">
    <property type="entry name" value="PROKAR_LIPOPROTEIN"/>
    <property type="match status" value="1"/>
</dbReference>
<reference evidence="2" key="1">
    <citation type="submission" date="2020-10" db="EMBL/GenBank/DDBJ databases">
        <authorList>
            <person name="Castelo-Branco R."/>
            <person name="Eusebio N."/>
            <person name="Adriana R."/>
            <person name="Vieira A."/>
            <person name="Brugerolle De Fraissinette N."/>
            <person name="Rezende De Castro R."/>
            <person name="Schneider M.P."/>
            <person name="Vasconcelos V."/>
            <person name="Leao P.N."/>
        </authorList>
    </citation>
    <scope>NUCLEOTIDE SEQUENCE</scope>
    <source>
        <strain evidence="2">LEGE 11479</strain>
    </source>
</reference>
<evidence type="ECO:0000313" key="3">
    <source>
        <dbReference type="Proteomes" id="UP000615026"/>
    </source>
</evidence>